<feature type="domain" description="HTH iclR-type" evidence="5">
    <location>
        <begin position="42"/>
        <end position="104"/>
    </location>
</feature>
<feature type="domain" description="IclR-ED" evidence="6">
    <location>
        <begin position="105"/>
        <end position="284"/>
    </location>
</feature>
<dbReference type="InterPro" id="IPR029016">
    <property type="entry name" value="GAF-like_dom_sf"/>
</dbReference>
<name>A0A1Y6BXL1_9PROT</name>
<gene>
    <name evidence="7" type="ORF">SAMN05428998_110111</name>
</gene>
<dbReference type="SUPFAM" id="SSF46785">
    <property type="entry name" value="Winged helix' DNA-binding domain"/>
    <property type="match status" value="1"/>
</dbReference>
<dbReference type="Gene3D" id="1.10.10.10">
    <property type="entry name" value="Winged helix-like DNA-binding domain superfamily/Winged helix DNA-binding domain"/>
    <property type="match status" value="1"/>
</dbReference>
<reference evidence="7 8" key="1">
    <citation type="submission" date="2017-04" db="EMBL/GenBank/DDBJ databases">
        <authorList>
            <person name="Afonso C.L."/>
            <person name="Miller P.J."/>
            <person name="Scott M.A."/>
            <person name="Spackman E."/>
            <person name="Goraichik I."/>
            <person name="Dimitrov K.M."/>
            <person name="Suarez D.L."/>
            <person name="Swayne D.E."/>
        </authorList>
    </citation>
    <scope>NUCLEOTIDE SEQUENCE [LARGE SCALE GENOMIC DNA]</scope>
    <source>
        <strain evidence="7 8">USBA 355</strain>
    </source>
</reference>
<dbReference type="Gene3D" id="3.30.450.40">
    <property type="match status" value="1"/>
</dbReference>
<feature type="compositionally biased region" description="Low complexity" evidence="4">
    <location>
        <begin position="12"/>
        <end position="25"/>
    </location>
</feature>
<evidence type="ECO:0000313" key="7">
    <source>
        <dbReference type="EMBL" id="SMF30461.1"/>
    </source>
</evidence>
<sequence length="284" mass="30227">MTRHDPSTDEPAAAPAAQARALSGAQGPSGGEPSGELGGKPVGAVLHAVRLLQVLADSPGPLGVTAAARQARVNPSTAFQILRTLVRGGLVAFDPALKAYSPGLGLLALSRSLLGRDYTDLLRPELVRLATNHECLFALWRLADERAVLIDRALADTPVRLDIQVTQRIPSLIGAVGRVVAARLALPEDELRRRFSHLRWQTPLSFEDYLREVEEARGCGYGLDLGNLYTGIHSAAAVVCDDRARPFLGISAITLAQSSPPDRLRAMGEELAALCRTASGIPGR</sequence>
<evidence type="ECO:0000256" key="3">
    <source>
        <dbReference type="ARBA" id="ARBA00023163"/>
    </source>
</evidence>
<dbReference type="SUPFAM" id="SSF55781">
    <property type="entry name" value="GAF domain-like"/>
    <property type="match status" value="1"/>
</dbReference>
<dbReference type="GO" id="GO:0045892">
    <property type="term" value="P:negative regulation of DNA-templated transcription"/>
    <property type="evidence" value="ECO:0007669"/>
    <property type="project" value="TreeGrafter"/>
</dbReference>
<keyword evidence="3" id="KW-0804">Transcription</keyword>
<keyword evidence="2" id="KW-0238">DNA-binding</keyword>
<dbReference type="PANTHER" id="PTHR30136">
    <property type="entry name" value="HELIX-TURN-HELIX TRANSCRIPTIONAL REGULATOR, ICLR FAMILY"/>
    <property type="match status" value="1"/>
</dbReference>
<dbReference type="Proteomes" id="UP000192917">
    <property type="component" value="Unassembled WGS sequence"/>
</dbReference>
<dbReference type="InterPro" id="IPR036388">
    <property type="entry name" value="WH-like_DNA-bd_sf"/>
</dbReference>
<dbReference type="PROSITE" id="PS51078">
    <property type="entry name" value="ICLR_ED"/>
    <property type="match status" value="1"/>
</dbReference>
<keyword evidence="8" id="KW-1185">Reference proteome</keyword>
<accession>A0A1Y6BXL1</accession>
<dbReference type="SMART" id="SM00346">
    <property type="entry name" value="HTH_ICLR"/>
    <property type="match status" value="1"/>
</dbReference>
<dbReference type="AlphaFoldDB" id="A0A1Y6BXL1"/>
<evidence type="ECO:0000256" key="4">
    <source>
        <dbReference type="SAM" id="MobiDB-lite"/>
    </source>
</evidence>
<dbReference type="GO" id="GO:0003677">
    <property type="term" value="F:DNA binding"/>
    <property type="evidence" value="ECO:0007669"/>
    <property type="project" value="UniProtKB-KW"/>
</dbReference>
<protein>
    <submittedName>
        <fullName evidence="7">Transcriptional regulator, IclR family</fullName>
    </submittedName>
</protein>
<evidence type="ECO:0000313" key="8">
    <source>
        <dbReference type="Proteomes" id="UP000192917"/>
    </source>
</evidence>
<dbReference type="InterPro" id="IPR050707">
    <property type="entry name" value="HTH_MetabolicPath_Reg"/>
</dbReference>
<dbReference type="PROSITE" id="PS51077">
    <property type="entry name" value="HTH_ICLR"/>
    <property type="match status" value="1"/>
</dbReference>
<proteinExistence type="predicted"/>
<dbReference type="InterPro" id="IPR036390">
    <property type="entry name" value="WH_DNA-bd_sf"/>
</dbReference>
<dbReference type="STRING" id="560819.SAMN05428998_110111"/>
<evidence type="ECO:0000259" key="5">
    <source>
        <dbReference type="PROSITE" id="PS51077"/>
    </source>
</evidence>
<dbReference type="GO" id="GO:0003700">
    <property type="term" value="F:DNA-binding transcription factor activity"/>
    <property type="evidence" value="ECO:0007669"/>
    <property type="project" value="TreeGrafter"/>
</dbReference>
<dbReference type="Pfam" id="PF01614">
    <property type="entry name" value="IclR_C"/>
    <property type="match status" value="1"/>
</dbReference>
<dbReference type="Pfam" id="PF09339">
    <property type="entry name" value="HTH_IclR"/>
    <property type="match status" value="1"/>
</dbReference>
<organism evidence="7 8">
    <name type="scientific">Tistlia consotensis USBA 355</name>
    <dbReference type="NCBI Taxonomy" id="560819"/>
    <lineage>
        <taxon>Bacteria</taxon>
        <taxon>Pseudomonadati</taxon>
        <taxon>Pseudomonadota</taxon>
        <taxon>Alphaproteobacteria</taxon>
        <taxon>Rhodospirillales</taxon>
        <taxon>Rhodovibrionaceae</taxon>
        <taxon>Tistlia</taxon>
    </lineage>
</organism>
<evidence type="ECO:0000259" key="6">
    <source>
        <dbReference type="PROSITE" id="PS51078"/>
    </source>
</evidence>
<dbReference type="RefSeq" id="WP_085123379.1">
    <property type="nucleotide sequence ID" value="NZ_FWZX01000010.1"/>
</dbReference>
<keyword evidence="1" id="KW-0805">Transcription regulation</keyword>
<dbReference type="PANTHER" id="PTHR30136:SF24">
    <property type="entry name" value="HTH-TYPE TRANSCRIPTIONAL REPRESSOR ALLR"/>
    <property type="match status" value="1"/>
</dbReference>
<feature type="compositionally biased region" description="Gly residues" evidence="4">
    <location>
        <begin position="27"/>
        <end position="39"/>
    </location>
</feature>
<dbReference type="InterPro" id="IPR005471">
    <property type="entry name" value="Tscrpt_reg_IclR_N"/>
</dbReference>
<evidence type="ECO:0000256" key="2">
    <source>
        <dbReference type="ARBA" id="ARBA00023125"/>
    </source>
</evidence>
<dbReference type="EMBL" id="FWZX01000010">
    <property type="protein sequence ID" value="SMF30461.1"/>
    <property type="molecule type" value="Genomic_DNA"/>
</dbReference>
<feature type="region of interest" description="Disordered" evidence="4">
    <location>
        <begin position="1"/>
        <end position="39"/>
    </location>
</feature>
<evidence type="ECO:0000256" key="1">
    <source>
        <dbReference type="ARBA" id="ARBA00023015"/>
    </source>
</evidence>
<dbReference type="InterPro" id="IPR014757">
    <property type="entry name" value="Tscrpt_reg_IclR_C"/>
</dbReference>